<comment type="caution">
    <text evidence="3">The sequence shown here is derived from an EMBL/GenBank/DDBJ whole genome shotgun (WGS) entry which is preliminary data.</text>
</comment>
<feature type="compositionally biased region" description="Polar residues" evidence="2">
    <location>
        <begin position="993"/>
        <end position="1002"/>
    </location>
</feature>
<feature type="region of interest" description="Disordered" evidence="2">
    <location>
        <begin position="928"/>
        <end position="970"/>
    </location>
</feature>
<feature type="compositionally biased region" description="Low complexity" evidence="2">
    <location>
        <begin position="727"/>
        <end position="739"/>
    </location>
</feature>
<feature type="compositionally biased region" description="Low complexity" evidence="2">
    <location>
        <begin position="298"/>
        <end position="319"/>
    </location>
</feature>
<feature type="region of interest" description="Disordered" evidence="2">
    <location>
        <begin position="188"/>
        <end position="320"/>
    </location>
</feature>
<reference evidence="3 4" key="1">
    <citation type="journal article" date="2020" name="ISME J.">
        <title>Uncovering the hidden diversity of litter-decomposition mechanisms in mushroom-forming fungi.</title>
        <authorList>
            <person name="Floudas D."/>
            <person name="Bentzer J."/>
            <person name="Ahren D."/>
            <person name="Johansson T."/>
            <person name="Persson P."/>
            <person name="Tunlid A."/>
        </authorList>
    </citation>
    <scope>NUCLEOTIDE SEQUENCE [LARGE SCALE GENOMIC DNA]</scope>
    <source>
        <strain evidence="3 4">CBS 101986</strain>
    </source>
</reference>
<feature type="region of interest" description="Disordered" evidence="2">
    <location>
        <begin position="983"/>
        <end position="1002"/>
    </location>
</feature>
<dbReference type="InterPro" id="IPR029006">
    <property type="entry name" value="ADF-H/Gelsolin-like_dom_sf"/>
</dbReference>
<protein>
    <recommendedName>
        <fullName evidence="5">Gelsolin-like domain-containing protein</fullName>
    </recommendedName>
</protein>
<feature type="compositionally biased region" description="Polar residues" evidence="2">
    <location>
        <begin position="487"/>
        <end position="504"/>
    </location>
</feature>
<feature type="region of interest" description="Disordered" evidence="2">
    <location>
        <begin position="775"/>
        <end position="838"/>
    </location>
</feature>
<dbReference type="EMBL" id="JAACJJ010000028">
    <property type="protein sequence ID" value="KAF5322561.1"/>
    <property type="molecule type" value="Genomic_DNA"/>
</dbReference>
<dbReference type="SUPFAM" id="SSF55753">
    <property type="entry name" value="Actin depolymerizing proteins"/>
    <property type="match status" value="1"/>
</dbReference>
<feature type="compositionally biased region" description="Pro residues" evidence="2">
    <location>
        <begin position="557"/>
        <end position="566"/>
    </location>
</feature>
<feature type="compositionally biased region" description="Polar residues" evidence="2">
    <location>
        <begin position="822"/>
        <end position="838"/>
    </location>
</feature>
<evidence type="ECO:0000256" key="2">
    <source>
        <dbReference type="SAM" id="MobiDB-lite"/>
    </source>
</evidence>
<feature type="region of interest" description="Disordered" evidence="2">
    <location>
        <begin position="54"/>
        <end position="87"/>
    </location>
</feature>
<feature type="compositionally biased region" description="Polar residues" evidence="2">
    <location>
        <begin position="273"/>
        <end position="282"/>
    </location>
</feature>
<dbReference type="Proteomes" id="UP000567179">
    <property type="component" value="Unassembled WGS sequence"/>
</dbReference>
<proteinExistence type="predicted"/>
<feature type="region of interest" description="Disordered" evidence="2">
    <location>
        <begin position="1030"/>
        <end position="1050"/>
    </location>
</feature>
<dbReference type="OrthoDB" id="6375767at2759"/>
<gene>
    <name evidence="3" type="ORF">D9619_001919</name>
</gene>
<dbReference type="InterPro" id="IPR007122">
    <property type="entry name" value="Villin/Gelsolin"/>
</dbReference>
<feature type="compositionally biased region" description="Low complexity" evidence="2">
    <location>
        <begin position="673"/>
        <end position="684"/>
    </location>
</feature>
<sequence>MDSSLTNPRKSYDIPTPETGLAEWTSKIKALQREVDADEETEQRRLEEEISAARQARLRRSRGPSASSRVDGLDTGKDSYSDTPKSVAERAIEQETALRKLMGRNDVYNPDKYAVSNPTDKADATSLASFMGGRATGPRLNRHAPQVDAHDPSQFIQPDLSAPHPIFGKGGVAMPGMVDKKEVSKLASTDTYERYRPSPSSVPAPKSSPAPIVNQAQEKVATHSQERVASQQDALRRRSFTAPRDLSNTPSVPIKATEKVDRSPYASDELLQRNRTSSTYGTRPTPFTPTSKQEESTTRAFNATSTTTTVPASNPTPSSKVLPTYGGVSLRASGNLNASLPKKPVEPTPNLRRIMQNNQVYNPDKLEDAPRKTIAERAQGVSLAGFIGGSGTGPRLNRHAPQVDAHDPTQYVQPDTSAPHPIFGKGGIAMPGMVSRKTDPSTAGEPSEKYRPVSASKPTWPPVATNYTKTQDRPVSPQKTGNRERTTSAPNKPNFGSTSSQTGGWTPPSGAFGTSRTASPTKDLRPTTPARERTISGPSPAFSSSNVTTPGLARPIQPTPKFPPQTPQIIPAGVSPSPAFQRSTPSKDITPSISRLQGRGFVQNMVKVSSQFEAPASPTPVVSRPTSATGKKGSVLDRWQPNVNTQSSSPTKSSFVPDPMRRSTTQESNTTHSYSPRAPTSSSSNINAKVHSLKSVASLPSMAKTSSAPVAQASIPDTTSTPDPYPRSRTPGPRSRTPGLGSATTMVLIKPNKSSADLTQIPHVDELGVKHDASPAERAQFRAPADSSKKPLIHPTRERAKKPRKSNDALSDARDAQRETRSSNISPNLQPNFSSESVPTTIIGTIESASPRDDVRVEPLQVDVFDIAGSRHLHSNTALLEPISREPAQIPSPMLPPTSPIKQHTRTPSTGSRPTVMQVAQLLGEALDNDAPRPSSVDDIGDQLSPLEPGTPRSRASFAQMQGEKRKSSYEKYSAIILPPLKEEATPAPTPAGTLNRTSGALTDAPTDTTFVSDGQVAKFNASQDASALQNAKANSTTTSTGKASPLSPSTRVARLFKAQSQSREISHDNQTISVEVFAIIGTTASPITGTVDVFYDTEILAIIHRVKSKSTGLASTSVWCWLGARSTLGDREGRKLEDLAKRYGTKAKIIYQRAEPTEFVEIIGGSLAIRQGSRTHWSSENTTMHLVRSLKGGIIIDEHDLNIKNLCSAFSYCFTILGSIYVWHGRGSTAAERRAAMEYSKKLTNDQGPPTELVEGETDDDEMFWMILGDDNYAKADYWRWRADSTVTDPYIWKMNPENPEVSVAPVESLSMEQDIQSSVFIIDAIWELFVLVGKESRHEVKAIQFALEAAQGYSQEVAASRPYSPTIHTIILPSQLPIDLRLSVRDLDEAWLNEGEIPDHMNLLPCSEALVHLNNGAWKVDHNLEHWRSKLG</sequence>
<feature type="region of interest" description="Disordered" evidence="2">
    <location>
        <begin position="890"/>
        <end position="914"/>
    </location>
</feature>
<keyword evidence="1" id="KW-0677">Repeat</keyword>
<dbReference type="SMART" id="SM00262">
    <property type="entry name" value="GEL"/>
    <property type="match status" value="1"/>
</dbReference>
<evidence type="ECO:0000313" key="4">
    <source>
        <dbReference type="Proteomes" id="UP000567179"/>
    </source>
</evidence>
<feature type="region of interest" description="Disordered" evidence="2">
    <location>
        <begin position="613"/>
        <end position="687"/>
    </location>
</feature>
<evidence type="ECO:0000256" key="1">
    <source>
        <dbReference type="ARBA" id="ARBA00022737"/>
    </source>
</evidence>
<dbReference type="PANTHER" id="PTHR11977:SF51">
    <property type="entry name" value="PROTEIN FLIGHTLESS-1 HOMOLOG"/>
    <property type="match status" value="1"/>
</dbReference>
<accession>A0A8H5BGP8</accession>
<feature type="compositionally biased region" description="Polar residues" evidence="2">
    <location>
        <begin position="900"/>
        <end position="914"/>
    </location>
</feature>
<dbReference type="PANTHER" id="PTHR11977">
    <property type="entry name" value="VILLIN"/>
    <property type="match status" value="1"/>
</dbReference>
<feature type="compositionally biased region" description="Polar residues" evidence="2">
    <location>
        <begin position="578"/>
        <end position="592"/>
    </location>
</feature>
<name>A0A8H5BGP8_9AGAR</name>
<feature type="region of interest" description="Disordered" evidence="2">
    <location>
        <begin position="404"/>
        <end position="592"/>
    </location>
</feature>
<feature type="compositionally biased region" description="Basic and acidic residues" evidence="2">
    <location>
        <begin position="805"/>
        <end position="821"/>
    </location>
</feature>
<feature type="compositionally biased region" description="Basic and acidic residues" evidence="2">
    <location>
        <begin position="71"/>
        <end position="80"/>
    </location>
</feature>
<feature type="compositionally biased region" description="Polar residues" evidence="2">
    <location>
        <begin position="641"/>
        <end position="654"/>
    </location>
</feature>
<feature type="region of interest" description="Disordered" evidence="2">
    <location>
        <begin position="700"/>
        <end position="742"/>
    </location>
</feature>
<feature type="compositionally biased region" description="Polar residues" evidence="2">
    <location>
        <begin position="662"/>
        <end position="672"/>
    </location>
</feature>
<evidence type="ECO:0000313" key="3">
    <source>
        <dbReference type="EMBL" id="KAF5322561.1"/>
    </source>
</evidence>
<dbReference type="GO" id="GO:0051015">
    <property type="term" value="F:actin filament binding"/>
    <property type="evidence" value="ECO:0007669"/>
    <property type="project" value="InterPro"/>
</dbReference>
<organism evidence="3 4">
    <name type="scientific">Psilocybe cf. subviscida</name>
    <dbReference type="NCBI Taxonomy" id="2480587"/>
    <lineage>
        <taxon>Eukaryota</taxon>
        <taxon>Fungi</taxon>
        <taxon>Dikarya</taxon>
        <taxon>Basidiomycota</taxon>
        <taxon>Agaricomycotina</taxon>
        <taxon>Agaricomycetes</taxon>
        <taxon>Agaricomycetidae</taxon>
        <taxon>Agaricales</taxon>
        <taxon>Agaricineae</taxon>
        <taxon>Strophariaceae</taxon>
        <taxon>Psilocybe</taxon>
    </lineage>
</organism>
<feature type="compositionally biased region" description="Basic and acidic residues" evidence="2">
    <location>
        <begin position="522"/>
        <end position="534"/>
    </location>
</feature>
<keyword evidence="4" id="KW-1185">Reference proteome</keyword>
<evidence type="ECO:0008006" key="5">
    <source>
        <dbReference type="Google" id="ProtNLM"/>
    </source>
</evidence>
<feature type="compositionally biased region" description="Polar residues" evidence="2">
    <location>
        <begin position="703"/>
        <end position="722"/>
    </location>
</feature>
<dbReference type="Gene3D" id="3.40.20.10">
    <property type="entry name" value="Severin"/>
    <property type="match status" value="1"/>
</dbReference>